<keyword evidence="1" id="KW-0732">Signal</keyword>
<dbReference type="Proteomes" id="UP001501196">
    <property type="component" value="Unassembled WGS sequence"/>
</dbReference>
<evidence type="ECO:0000313" key="3">
    <source>
        <dbReference type="Proteomes" id="UP001501196"/>
    </source>
</evidence>
<proteinExistence type="predicted"/>
<dbReference type="RefSeq" id="WP_344368894.1">
    <property type="nucleotide sequence ID" value="NZ_BAAAPW010000001.1"/>
</dbReference>
<feature type="chain" id="PRO_5045752100" description="Lipoprotein" evidence="1">
    <location>
        <begin position="24"/>
        <end position="172"/>
    </location>
</feature>
<accession>A0ABN2TWE4</accession>
<gene>
    <name evidence="2" type="ORF">GCM10009819_02550</name>
</gene>
<sequence length="172" mass="18557">MRARTLLLGLVIAGAVLSTTGCAAATAKAGSGVAREDLPPIQQSLEQRSALADDSVTRGEYTSAFSRYRDCLKDDGFEVVSIKERGNLIEYSVPADAVSTGSDDRCYLSEFAEIDQRWQLAHEDESFTTKMYQACLNASGVPASESATEVWAQLEANGLDEKSCLAYAEDVQ</sequence>
<keyword evidence="3" id="KW-1185">Reference proteome</keyword>
<evidence type="ECO:0008006" key="4">
    <source>
        <dbReference type="Google" id="ProtNLM"/>
    </source>
</evidence>
<dbReference type="PROSITE" id="PS51257">
    <property type="entry name" value="PROKAR_LIPOPROTEIN"/>
    <property type="match status" value="1"/>
</dbReference>
<evidence type="ECO:0000256" key="1">
    <source>
        <dbReference type="SAM" id="SignalP"/>
    </source>
</evidence>
<comment type="caution">
    <text evidence="2">The sequence shown here is derived from an EMBL/GenBank/DDBJ whole genome shotgun (WGS) entry which is preliminary data.</text>
</comment>
<feature type="signal peptide" evidence="1">
    <location>
        <begin position="1"/>
        <end position="23"/>
    </location>
</feature>
<protein>
    <recommendedName>
        <fullName evidence="4">Lipoprotein</fullName>
    </recommendedName>
</protein>
<evidence type="ECO:0000313" key="2">
    <source>
        <dbReference type="EMBL" id="GAA2023328.1"/>
    </source>
</evidence>
<reference evidence="2 3" key="1">
    <citation type="journal article" date="2019" name="Int. J. Syst. Evol. Microbiol.">
        <title>The Global Catalogue of Microorganisms (GCM) 10K type strain sequencing project: providing services to taxonomists for standard genome sequencing and annotation.</title>
        <authorList>
            <consortium name="The Broad Institute Genomics Platform"/>
            <consortium name="The Broad Institute Genome Sequencing Center for Infectious Disease"/>
            <person name="Wu L."/>
            <person name="Ma J."/>
        </authorList>
    </citation>
    <scope>NUCLEOTIDE SEQUENCE [LARGE SCALE GENOMIC DNA]</scope>
    <source>
        <strain evidence="2 3">JCM 15672</strain>
    </source>
</reference>
<name>A0ABN2TWE4_9MICO</name>
<organism evidence="2 3">
    <name type="scientific">Agromyces tropicus</name>
    <dbReference type="NCBI Taxonomy" id="555371"/>
    <lineage>
        <taxon>Bacteria</taxon>
        <taxon>Bacillati</taxon>
        <taxon>Actinomycetota</taxon>
        <taxon>Actinomycetes</taxon>
        <taxon>Micrococcales</taxon>
        <taxon>Microbacteriaceae</taxon>
        <taxon>Agromyces</taxon>
    </lineage>
</organism>
<dbReference type="EMBL" id="BAAAPW010000001">
    <property type="protein sequence ID" value="GAA2023328.1"/>
    <property type="molecule type" value="Genomic_DNA"/>
</dbReference>